<dbReference type="SUPFAM" id="SSF56112">
    <property type="entry name" value="Protein kinase-like (PK-like)"/>
    <property type="match status" value="1"/>
</dbReference>
<keyword evidence="2" id="KW-0723">Serine/threonine-protein kinase</keyword>
<dbReference type="InterPro" id="IPR011009">
    <property type="entry name" value="Kinase-like_dom_sf"/>
</dbReference>
<dbReference type="CDD" id="cd00051">
    <property type="entry name" value="EFh"/>
    <property type="match status" value="1"/>
</dbReference>
<comment type="cofactor">
    <cofactor evidence="1">
        <name>Mg(2+)</name>
        <dbReference type="ChEBI" id="CHEBI:18420"/>
    </cofactor>
</comment>
<sequence>MAPKLVSATTTTFSHTFCAENPGKLDEIYSVDKKPLGEGSYGQVTKGTHKDTGAVRAIKAINRHKISDPARFQVEVDIQSSLDHPNIVKLYEVFQDAKRFYLVMELCTGGELFERIVAESEKHDGARAFDERGAATYMQQILGAMSYLHKNNFVHRDIKPENFLMQNKEANAEIKVIDFGLAKNYVPGSGASMKTRAGTPYYVAPQVLAGAYDEKCDIWSCGVICYILLCGYPPFYGEKDKDILAMVKKGAVKFDPADWSDVSSDAIDFIKLMLTYDPKTRPSAGDLLTHKWLTASATAVVGRVAKDLGHKLKRFQSNSRMKKVALTLIAQQLKDDDLKELRDTFIQLDKNRDGTLSLGHDRTDGNKSSAIPQIFGSLEEIQTGLKMAKADLPDDIVQIVQNLDTDGSGNIDYTEFMAATLTKKQYLRREVMWAAFRVFDTNGDGVITKDELARILKEEDNMAYVEMMVADVDLDSNGEISFDEFCIMMEKDSAGILGGAVAAEGPEDRLGLPEVDD</sequence>
<feature type="domain" description="EF-hand" evidence="11">
    <location>
        <begin position="427"/>
        <end position="462"/>
    </location>
</feature>
<evidence type="ECO:0000256" key="9">
    <source>
        <dbReference type="PROSITE-ProRule" id="PRU10141"/>
    </source>
</evidence>
<evidence type="ECO:0000313" key="12">
    <source>
        <dbReference type="EMBL" id="CAK9053255.1"/>
    </source>
</evidence>
<evidence type="ECO:0000256" key="4">
    <source>
        <dbReference type="ARBA" id="ARBA00022741"/>
    </source>
</evidence>
<dbReference type="Pfam" id="PF13202">
    <property type="entry name" value="EF-hand_5"/>
    <property type="match status" value="2"/>
</dbReference>
<reference evidence="12 13" key="1">
    <citation type="submission" date="2024-02" db="EMBL/GenBank/DDBJ databases">
        <authorList>
            <person name="Chen Y."/>
            <person name="Shah S."/>
            <person name="Dougan E. K."/>
            <person name="Thang M."/>
            <person name="Chan C."/>
        </authorList>
    </citation>
    <scope>NUCLEOTIDE SEQUENCE [LARGE SCALE GENOMIC DNA]</scope>
</reference>
<dbReference type="SMART" id="SM00054">
    <property type="entry name" value="EFh"/>
    <property type="match status" value="4"/>
</dbReference>
<dbReference type="PROSITE" id="PS50222">
    <property type="entry name" value="EF_HAND_2"/>
    <property type="match status" value="3"/>
</dbReference>
<keyword evidence="3" id="KW-0808">Transferase</keyword>
<dbReference type="InterPro" id="IPR017441">
    <property type="entry name" value="Protein_kinase_ATP_BS"/>
</dbReference>
<keyword evidence="7 9" id="KW-0067">ATP-binding</keyword>
<keyword evidence="13" id="KW-1185">Reference proteome</keyword>
<evidence type="ECO:0000259" key="11">
    <source>
        <dbReference type="PROSITE" id="PS50222"/>
    </source>
</evidence>
<dbReference type="SUPFAM" id="SSF47473">
    <property type="entry name" value="EF-hand"/>
    <property type="match status" value="1"/>
</dbReference>
<dbReference type="Pfam" id="PF13499">
    <property type="entry name" value="EF-hand_7"/>
    <property type="match status" value="1"/>
</dbReference>
<evidence type="ECO:0000256" key="2">
    <source>
        <dbReference type="ARBA" id="ARBA00022527"/>
    </source>
</evidence>
<dbReference type="EMBL" id="CAXAMM010023224">
    <property type="protein sequence ID" value="CAK9053255.1"/>
    <property type="molecule type" value="Genomic_DNA"/>
</dbReference>
<dbReference type="Gene3D" id="3.30.200.20">
    <property type="entry name" value="Phosphorylase Kinase, domain 1"/>
    <property type="match status" value="1"/>
</dbReference>
<keyword evidence="4 9" id="KW-0547">Nucleotide-binding</keyword>
<dbReference type="InterPro" id="IPR011992">
    <property type="entry name" value="EF-hand-dom_pair"/>
</dbReference>
<dbReference type="InterPro" id="IPR050205">
    <property type="entry name" value="CDPK_Ser/Thr_kinases"/>
</dbReference>
<comment type="similarity">
    <text evidence="8">Belongs to the protein kinase superfamily. Ser/Thr protein kinase family. CDPK subfamily.</text>
</comment>
<keyword evidence="5 12" id="KW-0418">Kinase</keyword>
<gene>
    <name evidence="12" type="ORF">SCF082_LOCUS29042</name>
</gene>
<dbReference type="Pfam" id="PF00069">
    <property type="entry name" value="Pkinase"/>
    <property type="match status" value="1"/>
</dbReference>
<dbReference type="InterPro" id="IPR000719">
    <property type="entry name" value="Prot_kinase_dom"/>
</dbReference>
<dbReference type="InterPro" id="IPR002048">
    <property type="entry name" value="EF_hand_dom"/>
</dbReference>
<dbReference type="PROSITE" id="PS50011">
    <property type="entry name" value="PROTEIN_KINASE_DOM"/>
    <property type="match status" value="1"/>
</dbReference>
<feature type="binding site" evidence="9">
    <location>
        <position position="59"/>
    </location>
    <ligand>
        <name>ATP</name>
        <dbReference type="ChEBI" id="CHEBI:30616"/>
    </ligand>
</feature>
<dbReference type="PROSITE" id="PS00107">
    <property type="entry name" value="PROTEIN_KINASE_ATP"/>
    <property type="match status" value="1"/>
</dbReference>
<dbReference type="Proteomes" id="UP001642464">
    <property type="component" value="Unassembled WGS sequence"/>
</dbReference>
<dbReference type="PROSITE" id="PS00108">
    <property type="entry name" value="PROTEIN_KINASE_ST"/>
    <property type="match status" value="1"/>
</dbReference>
<accession>A0ABP0MT87</accession>
<organism evidence="12 13">
    <name type="scientific">Durusdinium trenchii</name>
    <dbReference type="NCBI Taxonomy" id="1381693"/>
    <lineage>
        <taxon>Eukaryota</taxon>
        <taxon>Sar</taxon>
        <taxon>Alveolata</taxon>
        <taxon>Dinophyceae</taxon>
        <taxon>Suessiales</taxon>
        <taxon>Symbiodiniaceae</taxon>
        <taxon>Durusdinium</taxon>
    </lineage>
</organism>
<dbReference type="InterPro" id="IPR008271">
    <property type="entry name" value="Ser/Thr_kinase_AS"/>
</dbReference>
<evidence type="ECO:0000256" key="3">
    <source>
        <dbReference type="ARBA" id="ARBA00022679"/>
    </source>
</evidence>
<evidence type="ECO:0000256" key="1">
    <source>
        <dbReference type="ARBA" id="ARBA00001946"/>
    </source>
</evidence>
<evidence type="ECO:0000256" key="8">
    <source>
        <dbReference type="ARBA" id="ARBA00024334"/>
    </source>
</evidence>
<feature type="domain" description="Protein kinase" evidence="10">
    <location>
        <begin position="30"/>
        <end position="293"/>
    </location>
</feature>
<dbReference type="SMART" id="SM00220">
    <property type="entry name" value="S_TKc"/>
    <property type="match status" value="1"/>
</dbReference>
<evidence type="ECO:0000256" key="7">
    <source>
        <dbReference type="ARBA" id="ARBA00022840"/>
    </source>
</evidence>
<evidence type="ECO:0000256" key="6">
    <source>
        <dbReference type="ARBA" id="ARBA00022837"/>
    </source>
</evidence>
<dbReference type="PANTHER" id="PTHR24349">
    <property type="entry name" value="SERINE/THREONINE-PROTEIN KINASE"/>
    <property type="match status" value="1"/>
</dbReference>
<feature type="domain" description="EF-hand" evidence="11">
    <location>
        <begin position="391"/>
        <end position="426"/>
    </location>
</feature>
<keyword evidence="6" id="KW-0106">Calcium</keyword>
<comment type="caution">
    <text evidence="12">The sequence shown here is derived from an EMBL/GenBank/DDBJ whole genome shotgun (WGS) entry which is preliminary data.</text>
</comment>
<evidence type="ECO:0000256" key="5">
    <source>
        <dbReference type="ARBA" id="ARBA00022777"/>
    </source>
</evidence>
<dbReference type="Gene3D" id="1.10.510.10">
    <property type="entry name" value="Transferase(Phosphotransferase) domain 1"/>
    <property type="match status" value="1"/>
</dbReference>
<dbReference type="InterPro" id="IPR018247">
    <property type="entry name" value="EF_Hand_1_Ca_BS"/>
</dbReference>
<dbReference type="PROSITE" id="PS00018">
    <property type="entry name" value="EF_HAND_1"/>
    <property type="match status" value="3"/>
</dbReference>
<proteinExistence type="inferred from homology"/>
<dbReference type="GO" id="GO:0016301">
    <property type="term" value="F:kinase activity"/>
    <property type="evidence" value="ECO:0007669"/>
    <property type="project" value="UniProtKB-KW"/>
</dbReference>
<dbReference type="Gene3D" id="1.10.238.10">
    <property type="entry name" value="EF-hand"/>
    <property type="match status" value="2"/>
</dbReference>
<feature type="domain" description="EF-hand" evidence="11">
    <location>
        <begin position="468"/>
        <end position="495"/>
    </location>
</feature>
<name>A0ABP0MT87_9DINO</name>
<protein>
    <submittedName>
        <fullName evidence="12">Calcium-dependent protein kinase 2 (PfCDPK2)</fullName>
    </submittedName>
</protein>
<evidence type="ECO:0000259" key="10">
    <source>
        <dbReference type="PROSITE" id="PS50011"/>
    </source>
</evidence>
<evidence type="ECO:0000313" key="13">
    <source>
        <dbReference type="Proteomes" id="UP001642464"/>
    </source>
</evidence>
<dbReference type="CDD" id="cd05117">
    <property type="entry name" value="STKc_CAMK"/>
    <property type="match status" value="1"/>
</dbReference>